<keyword evidence="2" id="KW-1185">Reference proteome</keyword>
<evidence type="ECO:0008006" key="3">
    <source>
        <dbReference type="Google" id="ProtNLM"/>
    </source>
</evidence>
<evidence type="ECO:0000313" key="2">
    <source>
        <dbReference type="Proteomes" id="UP000503152"/>
    </source>
</evidence>
<dbReference type="RefSeq" id="YP_010597319.1">
    <property type="nucleotide sequence ID" value="NC_069740.1"/>
</dbReference>
<dbReference type="Proteomes" id="UP000503152">
    <property type="component" value="Segment"/>
</dbReference>
<dbReference type="KEGG" id="vg:77608973"/>
<organism evidence="1 2">
    <name type="scientific">Pseudomonas phage KP1</name>
    <dbReference type="NCBI Taxonomy" id="2562463"/>
    <lineage>
        <taxon>Viruses</taxon>
        <taxon>Duplodnaviria</taxon>
        <taxon>Heunggongvirae</taxon>
        <taxon>Uroviricota</taxon>
        <taxon>Caudoviricetes</taxon>
        <taxon>Jondennisvirinae</taxon>
        <taxon>Kipunavirus</taxon>
        <taxon>Kipunavirus KP1</taxon>
    </lineage>
</organism>
<dbReference type="EMBL" id="MK574078">
    <property type="protein sequence ID" value="QBZ71731.1"/>
    <property type="molecule type" value="Genomic_DNA"/>
</dbReference>
<accession>A0A6G5QAJ8</accession>
<dbReference type="GeneID" id="77608973"/>
<name>A0A6G5QAJ8_9CAUD</name>
<sequence length="576" mass="64329">MYRLKSMAAKLGTFLSTCPVIYGEENALVSIDLSKYENLDSTFLETFDVIENKVISGLRYFRATDSNRWPIVGTEYGQFFRDYYFRIHVAPLLIELQTVASSQTREVTVWNSYPYTFAQLNEILLSNSSGIEVNGALTPYAMAPLEELTYDVTVTTAGPPNINVEIQFDFSNVFNPPAILVTGSRAVKFDVVPEIPVVEVWQWLTDNIVAVDGTEQRIAVRGEVPRFEQTIKVIFETAQQQRKFYSDLLASLGRLWIPEFQYAVRTTTASAALSFQLNYDNAKTDLRPGEYALIQTVTNSALVEIESLNASGALVAAPLAFAIPTGSLLMPGAPALINDGTRLSRYAVNEVGETTVTAKMIKQRSQLERIGSEIELPTFLGDALILKRPLAESLVDDGFSTGQQSIENQTGLPDLITRWDYTRIVGERQFKVNRIHRPEEMDYWKAVLAHARGAARKFWVPTFRPDLQISARPAVAASSLTVQGVEYAEKVFSVVSHRYIEIETLAGIHRTTITGATVFDVNTVLAINPSMPSGETWRDIIRISYLLPVRLADDKVTWKHYGLESLLELSIITAEP</sequence>
<evidence type="ECO:0000313" key="1">
    <source>
        <dbReference type="EMBL" id="QBZ71731.1"/>
    </source>
</evidence>
<protein>
    <recommendedName>
        <fullName evidence="3">Virion structural protein</fullName>
    </recommendedName>
</protein>
<proteinExistence type="predicted"/>
<reference evidence="1 2" key="1">
    <citation type="submission" date="2019-02" db="EMBL/GenBank/DDBJ databases">
        <title>Novel Pseudomonas phage from tap water.</title>
        <authorList>
            <person name="Petrzik K."/>
            <person name="Koloniuk I."/>
            <person name="Lukavsky J."/>
        </authorList>
    </citation>
    <scope>NUCLEOTIDE SEQUENCE [LARGE SCALE GENOMIC DNA]</scope>
</reference>